<dbReference type="PRINTS" id="PR01360">
    <property type="entry name" value="INTRLEUKIN1X"/>
</dbReference>
<organism evidence="8 9">
    <name type="scientific">Platysternon megacephalum</name>
    <name type="common">big-headed turtle</name>
    <dbReference type="NCBI Taxonomy" id="55544"/>
    <lineage>
        <taxon>Eukaryota</taxon>
        <taxon>Metazoa</taxon>
        <taxon>Chordata</taxon>
        <taxon>Craniata</taxon>
        <taxon>Vertebrata</taxon>
        <taxon>Euteleostomi</taxon>
        <taxon>Archelosauria</taxon>
        <taxon>Testudinata</taxon>
        <taxon>Testudines</taxon>
        <taxon>Cryptodira</taxon>
        <taxon>Durocryptodira</taxon>
        <taxon>Testudinoidea</taxon>
        <taxon>Platysternidae</taxon>
        <taxon>Platysternon</taxon>
    </lineage>
</organism>
<evidence type="ECO:0000313" key="9">
    <source>
        <dbReference type="Proteomes" id="UP000297703"/>
    </source>
</evidence>
<dbReference type="EMBL" id="QXTE01000619">
    <property type="protein sequence ID" value="TFJ96646.1"/>
    <property type="molecule type" value="Genomic_DNA"/>
</dbReference>
<dbReference type="CDD" id="cd23303">
    <property type="entry name" value="beta-trefoil_IL36RA"/>
    <property type="match status" value="1"/>
</dbReference>
<dbReference type="GO" id="GO:0002437">
    <property type="term" value="P:inflammatory response to antigenic stimulus"/>
    <property type="evidence" value="ECO:0007669"/>
    <property type="project" value="TreeGrafter"/>
</dbReference>
<evidence type="ECO:0000256" key="4">
    <source>
        <dbReference type="ARBA" id="ARBA00022729"/>
    </source>
</evidence>
<dbReference type="GO" id="GO:0005125">
    <property type="term" value="F:cytokine activity"/>
    <property type="evidence" value="ECO:0007669"/>
    <property type="project" value="UniProtKB-UniRule"/>
</dbReference>
<dbReference type="OrthoDB" id="9442925at2759"/>
<reference evidence="8 9" key="2">
    <citation type="submission" date="2019-04" db="EMBL/GenBank/DDBJ databases">
        <title>The genome sequence of big-headed turtle.</title>
        <authorList>
            <person name="Gong S."/>
        </authorList>
    </citation>
    <scope>NUCLEOTIDE SEQUENCE [LARGE SCALE GENOMIC DNA]</scope>
    <source>
        <strain evidence="8">DO16091913</strain>
        <tissue evidence="8">Muscle</tissue>
    </source>
</reference>
<dbReference type="FunFam" id="2.80.10.50:FF:000013">
    <property type="entry name" value="Interleukin-1"/>
    <property type="match status" value="1"/>
</dbReference>
<dbReference type="PRINTS" id="PR00264">
    <property type="entry name" value="INTERLEUKIN1"/>
</dbReference>
<keyword evidence="3 6" id="KW-0964">Secreted</keyword>
<accession>A0A4D9DGZ8</accession>
<keyword evidence="4" id="KW-0732">Signal</keyword>
<dbReference type="GO" id="GO:0019221">
    <property type="term" value="P:cytokine-mediated signaling pathway"/>
    <property type="evidence" value="ECO:0007669"/>
    <property type="project" value="TreeGrafter"/>
</dbReference>
<proteinExistence type="inferred from homology"/>
<keyword evidence="9" id="KW-1185">Reference proteome</keyword>
<dbReference type="STRING" id="55544.A0A4D9DGZ8"/>
<dbReference type="SMART" id="SM00125">
    <property type="entry name" value="IL1"/>
    <property type="match status" value="1"/>
</dbReference>
<evidence type="ECO:0000256" key="2">
    <source>
        <dbReference type="ARBA" id="ARBA00010448"/>
    </source>
</evidence>
<dbReference type="GO" id="GO:0071222">
    <property type="term" value="P:cellular response to lipopolysaccharide"/>
    <property type="evidence" value="ECO:0007669"/>
    <property type="project" value="TreeGrafter"/>
</dbReference>
<feature type="compositionally biased region" description="Gly residues" evidence="7">
    <location>
        <begin position="27"/>
        <end position="41"/>
    </location>
</feature>
<dbReference type="Proteomes" id="UP000297703">
    <property type="component" value="Unassembled WGS sequence"/>
</dbReference>
<dbReference type="InterPro" id="IPR008996">
    <property type="entry name" value="IL1/FGF"/>
</dbReference>
<evidence type="ECO:0000256" key="5">
    <source>
        <dbReference type="ARBA" id="ARBA00034096"/>
    </source>
</evidence>
<gene>
    <name evidence="8" type="ORF">DR999_PMT21563</name>
</gene>
<evidence type="ECO:0000256" key="1">
    <source>
        <dbReference type="ARBA" id="ARBA00004613"/>
    </source>
</evidence>
<evidence type="ECO:0000256" key="6">
    <source>
        <dbReference type="RuleBase" id="RU003753"/>
    </source>
</evidence>
<comment type="similarity">
    <text evidence="2 6">Belongs to the IL-1 family.</text>
</comment>
<evidence type="ECO:0000313" key="8">
    <source>
        <dbReference type="EMBL" id="TFJ96646.1"/>
    </source>
</evidence>
<dbReference type="InterPro" id="IPR000975">
    <property type="entry name" value="IL-1_fam"/>
</dbReference>
<dbReference type="PANTHER" id="PTHR10078:SF28">
    <property type="entry name" value="INTERLEUKIN-1 RECEPTOR ANTAGONIST PROTEIN"/>
    <property type="match status" value="1"/>
</dbReference>
<dbReference type="GO" id="GO:0005149">
    <property type="term" value="F:interleukin-1 receptor binding"/>
    <property type="evidence" value="ECO:0007669"/>
    <property type="project" value="UniProtKB-UniRule"/>
</dbReference>
<dbReference type="PANTHER" id="PTHR10078">
    <property type="entry name" value="INTERLEUKIN-1 FAMILY MEMBER"/>
    <property type="match status" value="1"/>
</dbReference>
<dbReference type="InterPro" id="IPR003297">
    <property type="entry name" value="IL-1RA/IL-36"/>
</dbReference>
<dbReference type="SUPFAM" id="SSF50353">
    <property type="entry name" value="Cytokine"/>
    <property type="match status" value="1"/>
</dbReference>
<evidence type="ECO:0000256" key="3">
    <source>
        <dbReference type="ARBA" id="ARBA00022525"/>
    </source>
</evidence>
<evidence type="ECO:0000256" key="7">
    <source>
        <dbReference type="SAM" id="MobiDB-lite"/>
    </source>
</evidence>
<dbReference type="Gene3D" id="2.80.10.50">
    <property type="match status" value="1"/>
</dbReference>
<comment type="function">
    <text evidence="5">Anti-inflammatory antagonist of interleukin-1 family of proinflammatory cytokines such as interleukin-1beta/IL1B and interleukin-1alpha/IL1A. Protects from immune dysregulation and uncontrolled systemic inflammation triggered by IL1 for a range of innate stimulatory agents such as pathogens.</text>
</comment>
<dbReference type="GO" id="GO:0010628">
    <property type="term" value="P:positive regulation of gene expression"/>
    <property type="evidence" value="ECO:0007669"/>
    <property type="project" value="TreeGrafter"/>
</dbReference>
<protein>
    <recommendedName>
        <fullName evidence="6">Interleukin-1</fullName>
    </recommendedName>
</protein>
<dbReference type="GO" id="GO:0005615">
    <property type="term" value="C:extracellular space"/>
    <property type="evidence" value="ECO:0007669"/>
    <property type="project" value="InterPro"/>
</dbReference>
<dbReference type="Pfam" id="PF00340">
    <property type="entry name" value="IL1"/>
    <property type="match status" value="1"/>
</dbReference>
<sequence>MELDSQSVEDPNMVKLFSIFLDEDVGGGGGGGGGTGGGTSSGGNPEIGRLPTPDSRPTKQPFHYQIRDTGHKAFYLRDNSLVAANLQGENASQEENVSVVPNRGLERKRCPLILGIKGGSQGLSCGTAEQPQLQLEDMHLIDLFYKDEEAKRFTFFKTYNGSTHHFEAAAYPGWFLCTSAQANEPISLTTRPGEATITDFYFQPK</sequence>
<comment type="subcellular location">
    <subcellularLocation>
        <location evidence="1 6">Secreted</location>
    </subcellularLocation>
</comment>
<reference evidence="8 9" key="1">
    <citation type="submission" date="2019-04" db="EMBL/GenBank/DDBJ databases">
        <title>Draft genome of the big-headed turtle Platysternon megacephalum.</title>
        <authorList>
            <person name="Gong S."/>
        </authorList>
    </citation>
    <scope>NUCLEOTIDE SEQUENCE [LARGE SCALE GENOMIC DNA]</scope>
    <source>
        <strain evidence="8">DO16091913</strain>
        <tissue evidence="8">Muscle</tissue>
    </source>
</reference>
<name>A0A4D9DGZ8_9SAUR</name>
<feature type="region of interest" description="Disordered" evidence="7">
    <location>
        <begin position="27"/>
        <end position="60"/>
    </location>
</feature>
<comment type="caution">
    <text evidence="8">The sequence shown here is derived from an EMBL/GenBank/DDBJ whole genome shotgun (WGS) entry which is preliminary data.</text>
</comment>
<dbReference type="AlphaFoldDB" id="A0A4D9DGZ8"/>